<dbReference type="PANTHER" id="PTHR11575">
    <property type="entry name" value="5'-NUCLEOTIDASE-RELATED"/>
    <property type="match status" value="1"/>
</dbReference>
<dbReference type="Gene3D" id="3.60.21.10">
    <property type="match status" value="1"/>
</dbReference>
<proteinExistence type="inferred from homology"/>
<keyword evidence="2" id="KW-0378">Hydrolase</keyword>
<dbReference type="InterPro" id="IPR029052">
    <property type="entry name" value="Metallo-depent_PP-like"/>
</dbReference>
<evidence type="ECO:0000256" key="2">
    <source>
        <dbReference type="RuleBase" id="RU362119"/>
    </source>
</evidence>
<reference evidence="4 5" key="1">
    <citation type="submission" date="2022-01" db="EMBL/GenBank/DDBJ databases">
        <title>Flavihumibacter sp. nov., isolated from sediment of a river.</title>
        <authorList>
            <person name="Liu H."/>
        </authorList>
    </citation>
    <scope>NUCLEOTIDE SEQUENCE [LARGE SCALE GENOMIC DNA]</scope>
    <source>
        <strain evidence="4 5">RY-1</strain>
    </source>
</reference>
<dbReference type="InterPro" id="IPR004843">
    <property type="entry name" value="Calcineurin-like_PHP"/>
</dbReference>
<comment type="caution">
    <text evidence="4">The sequence shown here is derived from an EMBL/GenBank/DDBJ whole genome shotgun (WGS) entry which is preliminary data.</text>
</comment>
<dbReference type="CDD" id="cd00845">
    <property type="entry name" value="MPP_UshA_N_like"/>
    <property type="match status" value="1"/>
</dbReference>
<comment type="similarity">
    <text evidence="1 2">Belongs to the 5'-nucleotidase family.</text>
</comment>
<protein>
    <submittedName>
        <fullName evidence="4">Metallophosphatase</fullName>
    </submittedName>
</protein>
<dbReference type="NCBIfam" id="TIGR01409">
    <property type="entry name" value="TAT_signal_seq"/>
    <property type="match status" value="1"/>
</dbReference>
<dbReference type="Pfam" id="PF00149">
    <property type="entry name" value="Metallophos"/>
    <property type="match status" value="1"/>
</dbReference>
<feature type="domain" description="Calcineurin-like phosphoesterase" evidence="3">
    <location>
        <begin position="38"/>
        <end position="255"/>
    </location>
</feature>
<dbReference type="InterPro" id="IPR019546">
    <property type="entry name" value="TAT_signal_bac_arc"/>
</dbReference>
<evidence type="ECO:0000313" key="4">
    <source>
        <dbReference type="EMBL" id="MCF1715985.1"/>
    </source>
</evidence>
<dbReference type="SUPFAM" id="SSF56300">
    <property type="entry name" value="Metallo-dependent phosphatases"/>
    <property type="match status" value="1"/>
</dbReference>
<evidence type="ECO:0000259" key="3">
    <source>
        <dbReference type="Pfam" id="PF00149"/>
    </source>
</evidence>
<dbReference type="PANTHER" id="PTHR11575:SF24">
    <property type="entry name" value="5'-NUCLEOTIDASE"/>
    <property type="match status" value="1"/>
</dbReference>
<accession>A0ABS9BK63</accession>
<dbReference type="Proteomes" id="UP001200145">
    <property type="component" value="Unassembled WGS sequence"/>
</dbReference>
<dbReference type="RefSeq" id="WP_234866937.1">
    <property type="nucleotide sequence ID" value="NZ_JAKEVY010000004.1"/>
</dbReference>
<evidence type="ECO:0000256" key="1">
    <source>
        <dbReference type="ARBA" id="ARBA00006654"/>
    </source>
</evidence>
<keyword evidence="5" id="KW-1185">Reference proteome</keyword>
<dbReference type="PRINTS" id="PR01607">
    <property type="entry name" value="APYRASEFAMLY"/>
</dbReference>
<gene>
    <name evidence="4" type="ORF">L0U88_15200</name>
</gene>
<name>A0ABS9BK63_9BACT</name>
<dbReference type="InterPro" id="IPR006179">
    <property type="entry name" value="5_nucleotidase/apyrase"/>
</dbReference>
<evidence type="ECO:0000313" key="5">
    <source>
        <dbReference type="Proteomes" id="UP001200145"/>
    </source>
</evidence>
<dbReference type="EMBL" id="JAKEVY010000004">
    <property type="protein sequence ID" value="MCF1715985.1"/>
    <property type="molecule type" value="Genomic_DNA"/>
</dbReference>
<keyword evidence="2" id="KW-0547">Nucleotide-binding</keyword>
<dbReference type="InterPro" id="IPR006146">
    <property type="entry name" value="5'-Nucleotdase_CS"/>
</dbReference>
<organism evidence="4 5">
    <name type="scientific">Flavihumibacter fluminis</name>
    <dbReference type="NCBI Taxonomy" id="2909236"/>
    <lineage>
        <taxon>Bacteria</taxon>
        <taxon>Pseudomonadati</taxon>
        <taxon>Bacteroidota</taxon>
        <taxon>Chitinophagia</taxon>
        <taxon>Chitinophagales</taxon>
        <taxon>Chitinophagaceae</taxon>
        <taxon>Flavihumibacter</taxon>
    </lineage>
</organism>
<dbReference type="PROSITE" id="PS00785">
    <property type="entry name" value="5_NUCLEOTIDASE_1"/>
    <property type="match status" value="1"/>
</dbReference>
<sequence length="312" mass="34553">MLNRRKFLQTAGMATGALLTQRVLGQEGLEESPVQQLTLLHTNDVHSRLEPFPMDGSRNQGLGGVAARAEAIKAIREKADHVLLVDAGDIFQGTPYFNFYKGEPEMKAMQAMGYEAATMGNHDFDAGLENFATQLQHVQFPIVVGNYDFTHTPMEGKTRPYHIVKKGKLKIGLTGVGIELKGLVPDNLAGNTVYLDPIATANKWAAHLKRNEGCDLVVCLSHLGYKYREANKVSDEILARETEHIDVIIGGHTHTFLDAPVVYKNKFGSDVIVNQVGWAGIVLGRMDFEFQRNKKKNLERSHSVIIGKKTSE</sequence>